<organism evidence="1">
    <name type="scientific">Tarenaya spinosa</name>
    <dbReference type="NCBI Taxonomy" id="228870"/>
    <lineage>
        <taxon>Eukaryota</taxon>
        <taxon>Viridiplantae</taxon>
        <taxon>Streptophyta</taxon>
        <taxon>Embryophyta</taxon>
        <taxon>Tracheophyta</taxon>
        <taxon>Spermatophyta</taxon>
        <taxon>Magnoliopsida</taxon>
        <taxon>eudicotyledons</taxon>
        <taxon>Gunneridae</taxon>
        <taxon>Pentapetalae</taxon>
        <taxon>rosids</taxon>
        <taxon>malvids</taxon>
        <taxon>Brassicales</taxon>
        <taxon>Cleomaceae</taxon>
        <taxon>New World clade</taxon>
        <taxon>Tarenaya</taxon>
    </lineage>
</organism>
<reference evidence="1" key="1">
    <citation type="journal article" date="2006" name="Plant Cell">
        <title>Independent ancient polyploidy events in the sister families Brassicaceae and Cleomaceae.</title>
        <authorList>
            <person name="Schranz M.E."/>
            <person name="Mitchell-Olds T."/>
        </authorList>
    </citation>
    <scope>NUCLEOTIDE SEQUENCE</scope>
</reference>
<proteinExistence type="predicted"/>
<name>Q1KUX7_9ROSI</name>
<dbReference type="AlphaFoldDB" id="Q1KUX7"/>
<dbReference type="EMBL" id="DQ415920">
    <property type="protein sequence ID" value="ABD96859.1"/>
    <property type="molecule type" value="Genomic_DNA"/>
</dbReference>
<accession>Q1KUX7</accession>
<evidence type="ECO:0000313" key="1">
    <source>
        <dbReference type="EMBL" id="ABD96859.1"/>
    </source>
</evidence>
<sequence>MAFLYIFGRSIPKTSYLLFFQAVPDGLKLISGHRKRVMQTDRTNIQYMSLIAFPSNTE</sequence>
<protein>
    <submittedName>
        <fullName evidence="1">Uncharacterized protein</fullName>
    </submittedName>
</protein>